<sequence length="150" mass="17190">MKKIILQILFGITVGIFIGFTTALTFSFIYQSKYFSPSAPRFITFFSSNTMATAISAILWSFMGILFSLSSMIFEKENWSITRQTITHLIVSYLGFTPLAIIAGWFPITVLWLISYTIIFLIIYLIIWSISMLTAKKEIEELNQLISNKK</sequence>
<proteinExistence type="predicted"/>
<keyword evidence="1" id="KW-0812">Transmembrane</keyword>
<organism evidence="2 3">
    <name type="scientific">Liquorilactobacillus hordei</name>
    <dbReference type="NCBI Taxonomy" id="468911"/>
    <lineage>
        <taxon>Bacteria</taxon>
        <taxon>Bacillati</taxon>
        <taxon>Bacillota</taxon>
        <taxon>Bacilli</taxon>
        <taxon>Lactobacillales</taxon>
        <taxon>Lactobacillaceae</taxon>
        <taxon>Liquorilactobacillus</taxon>
    </lineage>
</organism>
<dbReference type="Pfam" id="PF11457">
    <property type="entry name" value="DUF3021"/>
    <property type="match status" value="1"/>
</dbReference>
<feature type="transmembrane region" description="Helical" evidence="1">
    <location>
        <begin position="7"/>
        <end position="30"/>
    </location>
</feature>
<evidence type="ECO:0008006" key="4">
    <source>
        <dbReference type="Google" id="ProtNLM"/>
    </source>
</evidence>
<feature type="transmembrane region" description="Helical" evidence="1">
    <location>
        <begin position="50"/>
        <end position="74"/>
    </location>
</feature>
<feature type="transmembrane region" description="Helical" evidence="1">
    <location>
        <begin position="112"/>
        <end position="135"/>
    </location>
</feature>
<accession>A0A3Q8CZ75</accession>
<keyword evidence="1" id="KW-0472">Membrane</keyword>
<evidence type="ECO:0000313" key="2">
    <source>
        <dbReference type="EMBL" id="AUJ30556.1"/>
    </source>
</evidence>
<name>A0A3Q8CZ75_9LACO</name>
<dbReference type="KEGG" id="lhw:BSQ49_10405"/>
<feature type="transmembrane region" description="Helical" evidence="1">
    <location>
        <begin position="86"/>
        <end position="106"/>
    </location>
</feature>
<evidence type="ECO:0000313" key="3">
    <source>
        <dbReference type="Proteomes" id="UP000314960"/>
    </source>
</evidence>
<dbReference type="RefSeq" id="WP_141054956.1">
    <property type="nucleotide sequence ID" value="NZ_CP018176.1"/>
</dbReference>
<protein>
    <recommendedName>
        <fullName evidence="4">DUF3021 domain-containing protein</fullName>
    </recommendedName>
</protein>
<reference evidence="2 3" key="1">
    <citation type="submission" date="2016-11" db="EMBL/GenBank/DDBJ databases">
        <title>Interaction between Lactobacillus species and yeast in water kefir.</title>
        <authorList>
            <person name="Behr J."/>
            <person name="Xu D."/>
            <person name="Vogel R.F."/>
        </authorList>
    </citation>
    <scope>NUCLEOTIDE SEQUENCE [LARGE SCALE GENOMIC DNA]</scope>
    <source>
        <strain evidence="2 3">TMW 1.1822</strain>
    </source>
</reference>
<dbReference type="AlphaFoldDB" id="A0A3Q8CZ75"/>
<dbReference type="Proteomes" id="UP000314960">
    <property type="component" value="Chromosome"/>
</dbReference>
<evidence type="ECO:0000256" key="1">
    <source>
        <dbReference type="SAM" id="Phobius"/>
    </source>
</evidence>
<dbReference type="EMBL" id="CP018176">
    <property type="protein sequence ID" value="AUJ30556.1"/>
    <property type="molecule type" value="Genomic_DNA"/>
</dbReference>
<dbReference type="InterPro" id="IPR021560">
    <property type="entry name" value="DUF3021"/>
</dbReference>
<gene>
    <name evidence="2" type="ORF">BSQ49_10405</name>
</gene>
<keyword evidence="1" id="KW-1133">Transmembrane helix</keyword>